<sequence length="355" mass="41313">MTIQAILDSLSNQRFSTYQNQVMGGTTPEQCLGLYLWNKQLASTFLPVIQIIEVSLRNAIYQSWIKHAKEEIERTFSPYLWPEKKQAIDTLWFKTAMTAQNNKIANRNIITAENQLRKEGKPLTPENYIAKLTLGFWVSLVDKKFDIQQQSYLSLWPHLRGRVFPYARTQKETPLSINSIGNELKEINNLRNRLSHHEPLWRTEKAYTIEDIINKVVKVYDRCLMIIYWINPSNLKLLTIIENNSKMSGLCSVHALWRNKQLPAGLQDLPITTNWGIMNHINTEHIGEVIEIDDKNHWMMIKSEKDKGIFYASERDISNGAAQYKKGDRVRFIPEANQIAKYPNAKSVFHIIQRV</sequence>
<evidence type="ECO:0000313" key="1">
    <source>
        <dbReference type="EMBL" id="KER01963.1"/>
    </source>
</evidence>
<name>A0A081RTG0_PHOTE</name>
<protein>
    <submittedName>
        <fullName evidence="1">Abi-like protein</fullName>
    </submittedName>
</protein>
<proteinExistence type="predicted"/>
<evidence type="ECO:0000313" key="2">
    <source>
        <dbReference type="Proteomes" id="UP000028002"/>
    </source>
</evidence>
<dbReference type="RefSeq" id="WP_036840632.1">
    <property type="nucleotide sequence ID" value="NZ_CAWLUD010000062.1"/>
</dbReference>
<reference evidence="1 2" key="1">
    <citation type="submission" date="2014-03" db="EMBL/GenBank/DDBJ databases">
        <title>Draft Genome of Photorhabdus temperata Meg1.</title>
        <authorList>
            <person name="Hurst S.G.IV."/>
            <person name="Morris K."/>
            <person name="Thomas K."/>
            <person name="Tisa L.S."/>
        </authorList>
    </citation>
    <scope>NUCLEOTIDE SEQUENCE [LARGE SCALE GENOMIC DNA]</scope>
    <source>
        <strain evidence="1 2">Meg1</strain>
    </source>
</reference>
<gene>
    <name evidence="1" type="ORF">MEG1DRAFT_03415</name>
</gene>
<dbReference type="EMBL" id="JGVH01000062">
    <property type="protein sequence ID" value="KER01963.1"/>
    <property type="molecule type" value="Genomic_DNA"/>
</dbReference>
<dbReference type="AlphaFoldDB" id="A0A081RTG0"/>
<organism evidence="1 2">
    <name type="scientific">Photorhabdus temperata subsp. temperata Meg1</name>
    <dbReference type="NCBI Taxonomy" id="1393735"/>
    <lineage>
        <taxon>Bacteria</taxon>
        <taxon>Pseudomonadati</taxon>
        <taxon>Pseudomonadota</taxon>
        <taxon>Gammaproteobacteria</taxon>
        <taxon>Enterobacterales</taxon>
        <taxon>Morganellaceae</taxon>
        <taxon>Photorhabdus</taxon>
    </lineage>
</organism>
<dbReference type="PATRIC" id="fig|1393735.3.peg.3493"/>
<dbReference type="Proteomes" id="UP000028002">
    <property type="component" value="Unassembled WGS sequence"/>
</dbReference>
<accession>A0A081RTG0</accession>
<comment type="caution">
    <text evidence="1">The sequence shown here is derived from an EMBL/GenBank/DDBJ whole genome shotgun (WGS) entry which is preliminary data.</text>
</comment>
<dbReference type="InterPro" id="IPR011664">
    <property type="entry name" value="Abi_system_AbiD/AbiF-like"/>
</dbReference>
<dbReference type="Pfam" id="PF07751">
    <property type="entry name" value="Abi_2"/>
    <property type="match status" value="1"/>
</dbReference>